<evidence type="ECO:0000256" key="5">
    <source>
        <dbReference type="PROSITE-ProRule" id="PRU00560"/>
    </source>
</evidence>
<dbReference type="RefSeq" id="WP_203657303.1">
    <property type="nucleotide sequence ID" value="NZ_BAAAZM010000006.1"/>
</dbReference>
<gene>
    <name evidence="7" type="ORF">Aru02nite_21950</name>
</gene>
<dbReference type="InterPro" id="IPR014016">
    <property type="entry name" value="UvrD-like_ATP-bd"/>
</dbReference>
<dbReference type="GO" id="GO:0000725">
    <property type="term" value="P:recombinational repair"/>
    <property type="evidence" value="ECO:0007669"/>
    <property type="project" value="TreeGrafter"/>
</dbReference>
<evidence type="ECO:0000256" key="2">
    <source>
        <dbReference type="ARBA" id="ARBA00022801"/>
    </source>
</evidence>
<dbReference type="PANTHER" id="PTHR11070:SF45">
    <property type="entry name" value="DNA 3'-5' HELICASE"/>
    <property type="match status" value="1"/>
</dbReference>
<proteinExistence type="predicted"/>
<keyword evidence="8" id="KW-1185">Reference proteome</keyword>
<feature type="domain" description="UvrD-like helicase ATP-binding" evidence="6">
    <location>
        <begin position="187"/>
        <end position="578"/>
    </location>
</feature>
<evidence type="ECO:0000313" key="7">
    <source>
        <dbReference type="EMBL" id="GID11306.1"/>
    </source>
</evidence>
<dbReference type="GO" id="GO:0005829">
    <property type="term" value="C:cytosol"/>
    <property type="evidence" value="ECO:0007669"/>
    <property type="project" value="TreeGrafter"/>
</dbReference>
<dbReference type="GO" id="GO:0016787">
    <property type="term" value="F:hydrolase activity"/>
    <property type="evidence" value="ECO:0007669"/>
    <property type="project" value="UniProtKB-UniRule"/>
</dbReference>
<dbReference type="InterPro" id="IPR000212">
    <property type="entry name" value="DNA_helicase_UvrD/REP"/>
</dbReference>
<dbReference type="GO" id="GO:0003677">
    <property type="term" value="F:DNA binding"/>
    <property type="evidence" value="ECO:0007669"/>
    <property type="project" value="InterPro"/>
</dbReference>
<keyword evidence="2 5" id="KW-0378">Hydrolase</keyword>
<dbReference type="SUPFAM" id="SSF52540">
    <property type="entry name" value="P-loop containing nucleoside triphosphate hydrolases"/>
    <property type="match status" value="1"/>
</dbReference>
<sequence length="718" mass="77993">MADGAATAAAEVAAEQRHVDRVYARLDVLREETAESTRNGFALARVGNFGALVERDAMVYQMSRRLRALDAEYDGLVFGRLDLVARGDADTTLHIGRLGLRDEQYRPLVVDWRAPAAGAFYRATPTDPMGVIRRRVIRCVGQRVADVQDDLLDPGAAPDGMAVVGEGALLASMARATGHRMRDIVATIAREQDEAVRAPASGAVLLTGGPGTGKTAVALHRAAYLLYSDRNRYESGGVLIVGPAPVFMRYIERVLPSLGEDTVTLRALGEVLDDTSTDRRDSPAVAAVKGSLRMRQVLRRAVRDVPPGAPDRLRLVYAGLVLTLDAKALAGVRRAAQRRGTPHNQARRYARAELIEALWQQAVRRAANEYALDRERFADEVGDRSEFHRFVAAWWPVLAPFEVLSWLGDESRLRRYAGRVLTPEEVRLVAASIAPPTAPDTLFDVPAGDGPTVADVALADELRVLLGPPPKPPKPEPDEYQIAELSTYAERTMPARERPERPTDYDEYAHVVVDEAQDLSPMQWRMVGRRGRYAGWTIVGDPAQSAWPDPDEATAARDEALRGRRTRSFELTTNYRNSAEIFALAAQVVRAAEPDLPLPTAVRHTDTPPAVHAVAAADLPDTCRTALAELLAAVPGTVGVVAPDDLLDAVRGWLPADERVDLLGPLSAKGMEYDGVLVVEPGRIQATAAGGARTLYVVLTRATQRLTVVGTDPAWPGA</sequence>
<dbReference type="PANTHER" id="PTHR11070">
    <property type="entry name" value="UVRD / RECB / PCRA DNA HELICASE FAMILY MEMBER"/>
    <property type="match status" value="1"/>
</dbReference>
<dbReference type="GO" id="GO:0043138">
    <property type="term" value="F:3'-5' DNA helicase activity"/>
    <property type="evidence" value="ECO:0007669"/>
    <property type="project" value="TreeGrafter"/>
</dbReference>
<dbReference type="GO" id="GO:0005524">
    <property type="term" value="F:ATP binding"/>
    <property type="evidence" value="ECO:0007669"/>
    <property type="project" value="UniProtKB-UniRule"/>
</dbReference>
<keyword evidence="4 5" id="KW-0067">ATP-binding</keyword>
<name>A0A8J3IWJ7_9ACTN</name>
<dbReference type="PROSITE" id="PS51198">
    <property type="entry name" value="UVRD_HELICASE_ATP_BIND"/>
    <property type="match status" value="1"/>
</dbReference>
<organism evidence="7 8">
    <name type="scientific">Actinocatenispora rupis</name>
    <dbReference type="NCBI Taxonomy" id="519421"/>
    <lineage>
        <taxon>Bacteria</taxon>
        <taxon>Bacillati</taxon>
        <taxon>Actinomycetota</taxon>
        <taxon>Actinomycetes</taxon>
        <taxon>Micromonosporales</taxon>
        <taxon>Micromonosporaceae</taxon>
        <taxon>Actinocatenispora</taxon>
    </lineage>
</organism>
<feature type="binding site" evidence="5">
    <location>
        <begin position="208"/>
        <end position="215"/>
    </location>
    <ligand>
        <name>ATP</name>
        <dbReference type="ChEBI" id="CHEBI:30616"/>
    </ligand>
</feature>
<accession>A0A8J3IWJ7</accession>
<dbReference type="Gene3D" id="3.40.50.300">
    <property type="entry name" value="P-loop containing nucleotide triphosphate hydrolases"/>
    <property type="match status" value="3"/>
</dbReference>
<dbReference type="InterPro" id="IPR027417">
    <property type="entry name" value="P-loop_NTPase"/>
</dbReference>
<evidence type="ECO:0000313" key="8">
    <source>
        <dbReference type="Proteomes" id="UP000612808"/>
    </source>
</evidence>
<dbReference type="AlphaFoldDB" id="A0A8J3IWJ7"/>
<evidence type="ECO:0000256" key="3">
    <source>
        <dbReference type="ARBA" id="ARBA00022806"/>
    </source>
</evidence>
<dbReference type="Pfam" id="PF13245">
    <property type="entry name" value="AAA_19"/>
    <property type="match status" value="1"/>
</dbReference>
<reference evidence="7" key="1">
    <citation type="submission" date="2021-01" db="EMBL/GenBank/DDBJ databases">
        <title>Whole genome shotgun sequence of Actinocatenispora rupis NBRC 107355.</title>
        <authorList>
            <person name="Komaki H."/>
            <person name="Tamura T."/>
        </authorList>
    </citation>
    <scope>NUCLEOTIDE SEQUENCE</scope>
    <source>
        <strain evidence="7">NBRC 107355</strain>
    </source>
</reference>
<keyword evidence="1 5" id="KW-0547">Nucleotide-binding</keyword>
<dbReference type="EMBL" id="BOMB01000012">
    <property type="protein sequence ID" value="GID11306.1"/>
    <property type="molecule type" value="Genomic_DNA"/>
</dbReference>
<keyword evidence="3 5" id="KW-0347">Helicase</keyword>
<comment type="caution">
    <text evidence="7">The sequence shown here is derived from an EMBL/GenBank/DDBJ whole genome shotgun (WGS) entry which is preliminary data.</text>
</comment>
<evidence type="ECO:0000256" key="1">
    <source>
        <dbReference type="ARBA" id="ARBA00022741"/>
    </source>
</evidence>
<protein>
    <submittedName>
        <fullName evidence="7">DNA helicase</fullName>
    </submittedName>
</protein>
<dbReference type="Proteomes" id="UP000612808">
    <property type="component" value="Unassembled WGS sequence"/>
</dbReference>
<evidence type="ECO:0000259" key="6">
    <source>
        <dbReference type="PROSITE" id="PS51198"/>
    </source>
</evidence>
<evidence type="ECO:0000256" key="4">
    <source>
        <dbReference type="ARBA" id="ARBA00022840"/>
    </source>
</evidence>